<keyword evidence="1" id="KW-1133">Transmembrane helix</keyword>
<feature type="transmembrane region" description="Helical" evidence="1">
    <location>
        <begin position="83"/>
        <end position="101"/>
    </location>
</feature>
<dbReference type="EMBL" id="POSP01000001">
    <property type="protein sequence ID" value="PND40132.1"/>
    <property type="molecule type" value="Genomic_DNA"/>
</dbReference>
<keyword evidence="3" id="KW-1185">Reference proteome</keyword>
<dbReference type="AlphaFoldDB" id="A0A2N8L350"/>
<accession>A0A2N8L350</accession>
<comment type="caution">
    <text evidence="2">The sequence shown here is derived from an EMBL/GenBank/DDBJ whole genome shotgun (WGS) entry which is preliminary data.</text>
</comment>
<feature type="transmembrane region" description="Helical" evidence="1">
    <location>
        <begin position="50"/>
        <end position="77"/>
    </location>
</feature>
<protein>
    <submittedName>
        <fullName evidence="2">Uncharacterized protein</fullName>
    </submittedName>
</protein>
<keyword evidence="1" id="KW-0812">Transmembrane</keyword>
<evidence type="ECO:0000313" key="3">
    <source>
        <dbReference type="Proteomes" id="UP000235916"/>
    </source>
</evidence>
<feature type="transmembrane region" description="Helical" evidence="1">
    <location>
        <begin position="110"/>
        <end position="128"/>
    </location>
</feature>
<feature type="transmembrane region" description="Helical" evidence="1">
    <location>
        <begin position="6"/>
        <end position="29"/>
    </location>
</feature>
<name>A0A2N8L350_9BURK</name>
<reference evidence="2 3" key="1">
    <citation type="submission" date="2018-01" db="EMBL/GenBank/DDBJ databases">
        <title>Draft genome sequence of Paucibacter aquatile CR182 isolated from freshwater of the Nakdong River.</title>
        <authorList>
            <person name="Choi A."/>
            <person name="Chung E.J."/>
        </authorList>
    </citation>
    <scope>NUCLEOTIDE SEQUENCE [LARGE SCALE GENOMIC DNA]</scope>
    <source>
        <strain evidence="2 3">CR182</strain>
    </source>
</reference>
<proteinExistence type="predicted"/>
<dbReference type="OrthoDB" id="1524823at2"/>
<dbReference type="Proteomes" id="UP000235916">
    <property type="component" value="Unassembled WGS sequence"/>
</dbReference>
<evidence type="ECO:0000256" key="1">
    <source>
        <dbReference type="SAM" id="Phobius"/>
    </source>
</evidence>
<organism evidence="2 3">
    <name type="scientific">Kinneretia aquatilis</name>
    <dbReference type="NCBI Taxonomy" id="2070761"/>
    <lineage>
        <taxon>Bacteria</taxon>
        <taxon>Pseudomonadati</taxon>
        <taxon>Pseudomonadota</taxon>
        <taxon>Betaproteobacteria</taxon>
        <taxon>Burkholderiales</taxon>
        <taxon>Sphaerotilaceae</taxon>
        <taxon>Roseateles</taxon>
    </lineage>
</organism>
<keyword evidence="1" id="KW-0472">Membrane</keyword>
<gene>
    <name evidence="2" type="ORF">C1O66_01725</name>
</gene>
<sequence>MTLIPLSALTFALLCLGVCIFQLALILGAPWGEFTLGGKWRGVLPPRTRWIPLLSVLIMVGMAAIVLATSGLAWHAFQVQAQSLIWWVVGYCALGCVANAITPSRRERRIWLPVVLLMLASSLCVALGP</sequence>
<dbReference type="RefSeq" id="WP_102766267.1">
    <property type="nucleotide sequence ID" value="NZ_POSP01000001.1"/>
</dbReference>
<evidence type="ECO:0000313" key="2">
    <source>
        <dbReference type="EMBL" id="PND40132.1"/>
    </source>
</evidence>